<feature type="transmembrane region" description="Helical" evidence="5">
    <location>
        <begin position="176"/>
        <end position="198"/>
    </location>
</feature>
<feature type="transmembrane region" description="Helical" evidence="5">
    <location>
        <begin position="136"/>
        <end position="156"/>
    </location>
</feature>
<dbReference type="Proteomes" id="UP000005666">
    <property type="component" value="Chromosome 1"/>
</dbReference>
<feature type="transmembrane region" description="Helical" evidence="5">
    <location>
        <begin position="12"/>
        <end position="33"/>
    </location>
</feature>
<feature type="transmembrane region" description="Helical" evidence="5">
    <location>
        <begin position="45"/>
        <end position="66"/>
    </location>
</feature>
<dbReference type="KEGG" id="tpf:TPHA_0A05910"/>
<dbReference type="GO" id="GO:0000139">
    <property type="term" value="C:Golgi membrane"/>
    <property type="evidence" value="ECO:0007669"/>
    <property type="project" value="UniProtKB-SubCell"/>
</dbReference>
<comment type="function">
    <text evidence="5">Involved in the import of GDP-mannose from the cytoplasm into the Golgi lumen.</text>
</comment>
<feature type="transmembrane region" description="Helical" evidence="5">
    <location>
        <begin position="250"/>
        <end position="270"/>
    </location>
</feature>
<feature type="transmembrane region" description="Helical" evidence="5">
    <location>
        <begin position="277"/>
        <end position="297"/>
    </location>
</feature>
<dbReference type="AlphaFoldDB" id="G8BP37"/>
<dbReference type="GO" id="GO:0030659">
    <property type="term" value="C:cytoplasmic vesicle membrane"/>
    <property type="evidence" value="ECO:0007669"/>
    <property type="project" value="UniProtKB-SubCell"/>
</dbReference>
<evidence type="ECO:0000256" key="5">
    <source>
        <dbReference type="RuleBase" id="RU367097"/>
    </source>
</evidence>
<evidence type="ECO:0000256" key="2">
    <source>
        <dbReference type="ARBA" id="ARBA00022692"/>
    </source>
</evidence>
<comment type="subcellular location">
    <subcellularLocation>
        <location evidence="5">Golgi apparatus membrane</location>
        <topology evidence="5">Multi-pass membrane protein</topology>
    </subcellularLocation>
    <subcellularLocation>
        <location evidence="5">Cytoplasmic vesicle membrane</location>
        <topology evidence="5">Multi-pass membrane protein</topology>
    </subcellularLocation>
    <subcellularLocation>
        <location evidence="5">Endoplasmic reticulum membrane</location>
        <topology evidence="5">Multi-pass membrane protein</topology>
    </subcellularLocation>
    <subcellularLocation>
        <location evidence="1">Membrane</location>
        <topology evidence="1">Multi-pass membrane protein</topology>
    </subcellularLocation>
</comment>
<feature type="transmembrane region" description="Helical" evidence="5">
    <location>
        <begin position="210"/>
        <end position="230"/>
    </location>
</feature>
<dbReference type="NCBIfam" id="TIGR00803">
    <property type="entry name" value="nst"/>
    <property type="match status" value="1"/>
</dbReference>
<keyword evidence="2 5" id="KW-0812">Transmembrane</keyword>
<keyword evidence="5" id="KW-0762">Sugar transport</keyword>
<keyword evidence="5" id="KW-0968">Cytoplasmic vesicle</keyword>
<keyword evidence="3 5" id="KW-1133">Transmembrane helix</keyword>
<evidence type="ECO:0000256" key="4">
    <source>
        <dbReference type="ARBA" id="ARBA00023136"/>
    </source>
</evidence>
<gene>
    <name evidence="6" type="primary">TPHA0A05910</name>
    <name evidence="6" type="ordered locus">TPHA_0A05910</name>
</gene>
<dbReference type="eggNOG" id="KOG1444">
    <property type="taxonomic scope" value="Eukaryota"/>
</dbReference>
<evidence type="ECO:0000256" key="1">
    <source>
        <dbReference type="ARBA" id="ARBA00004141"/>
    </source>
</evidence>
<feature type="transmembrane region" description="Helical" evidence="5">
    <location>
        <begin position="303"/>
        <end position="322"/>
    </location>
</feature>
<feature type="transmembrane region" description="Helical" evidence="5">
    <location>
        <begin position="78"/>
        <end position="96"/>
    </location>
</feature>
<dbReference type="HOGENOM" id="CLU_025360_1_2_1"/>
<proteinExistence type="inferred from homology"/>
<keyword evidence="7" id="KW-1185">Reference proteome</keyword>
<comment type="similarity">
    <text evidence="5">Belongs to the TPT transporter family. SLC35D subfamily.</text>
</comment>
<evidence type="ECO:0000313" key="7">
    <source>
        <dbReference type="Proteomes" id="UP000005666"/>
    </source>
</evidence>
<sequence>MSGLSNAVQKSSAYAAPVSVIAFAGSSILMLALNKSLVQDRSFNMHLLFMGIQTGVATLSLLLLKYTDFISVRPLNKFDLKYWLPVGFMMAVALYTASKALKYLTVPVYVLVKNLSLIFITFSEALFFGTGGITSLEALSFVMFIAGAASLCLGDYEQSIALMKKKLGSDISFSYLVNVGYFWIVGAVISSTLFVLLLRKMIQYTKFTDVDTILYNNFIACPILFAASYFLDNWESEFNVDNHFDSNVMAMMIITGFVSLALAYFSALCLSSTSTSSYAMVGAVNRIALCMTGLIFPNFPSNSYSYLGMATALVGGLLFALAKEIKQQKNQQKTKE</sequence>
<dbReference type="GO" id="GO:0005789">
    <property type="term" value="C:endoplasmic reticulum membrane"/>
    <property type="evidence" value="ECO:0007669"/>
    <property type="project" value="UniProtKB-SubCell"/>
</dbReference>
<dbReference type="InterPro" id="IPR050186">
    <property type="entry name" value="TPT_transporter"/>
</dbReference>
<dbReference type="PANTHER" id="PTHR11132">
    <property type="entry name" value="SOLUTE CARRIER FAMILY 35"/>
    <property type="match status" value="1"/>
</dbReference>
<accession>G8BP37</accession>
<keyword evidence="5" id="KW-0333">Golgi apparatus</keyword>
<keyword evidence="5" id="KW-0256">Endoplasmic reticulum</keyword>
<name>G8BP37_TETPH</name>
<keyword evidence="4 5" id="KW-0472">Membrane</keyword>
<organism evidence="6 7">
    <name type="scientific">Tetrapisispora phaffii (strain ATCC 24235 / CBS 4417 / NBRC 1672 / NRRL Y-8282 / UCD 70-5)</name>
    <name type="common">Yeast</name>
    <name type="synonym">Fabospora phaffii</name>
    <dbReference type="NCBI Taxonomy" id="1071381"/>
    <lineage>
        <taxon>Eukaryota</taxon>
        <taxon>Fungi</taxon>
        <taxon>Dikarya</taxon>
        <taxon>Ascomycota</taxon>
        <taxon>Saccharomycotina</taxon>
        <taxon>Saccharomycetes</taxon>
        <taxon>Saccharomycetales</taxon>
        <taxon>Saccharomycetaceae</taxon>
        <taxon>Tetrapisispora</taxon>
    </lineage>
</organism>
<comment type="subunit">
    <text evidence="5">Homooligomer.</text>
</comment>
<reference evidence="6 7" key="1">
    <citation type="journal article" date="2011" name="Proc. Natl. Acad. Sci. U.S.A.">
        <title>Evolutionary erosion of yeast sex chromosomes by mating-type switching accidents.</title>
        <authorList>
            <person name="Gordon J.L."/>
            <person name="Armisen D."/>
            <person name="Proux-Wera E."/>
            <person name="Oheigeartaigh S.S."/>
            <person name="Byrne K.P."/>
            <person name="Wolfe K.H."/>
        </authorList>
    </citation>
    <scope>NUCLEOTIDE SEQUENCE [LARGE SCALE GENOMIC DNA]</scope>
    <source>
        <strain evidence="7">ATCC 24235 / CBS 4417 / NBRC 1672 / NRRL Y-8282 / UCD 70-5</strain>
    </source>
</reference>
<dbReference type="OrthoDB" id="417037at2759"/>
<evidence type="ECO:0000313" key="6">
    <source>
        <dbReference type="EMBL" id="CCE61665.1"/>
    </source>
</evidence>
<dbReference type="RefSeq" id="XP_003684099.1">
    <property type="nucleotide sequence ID" value="XM_003684051.1"/>
</dbReference>
<keyword evidence="5" id="KW-0813">Transport</keyword>
<dbReference type="EMBL" id="HE612856">
    <property type="protein sequence ID" value="CCE61665.1"/>
    <property type="molecule type" value="Genomic_DNA"/>
</dbReference>
<dbReference type="GeneID" id="11532676"/>
<evidence type="ECO:0000256" key="3">
    <source>
        <dbReference type="ARBA" id="ARBA00022989"/>
    </source>
</evidence>
<protein>
    <recommendedName>
        <fullName evidence="5">GDP-mannose transporter</fullName>
        <shortName evidence="5">GMT</shortName>
    </recommendedName>
</protein>